<dbReference type="PANTHER" id="PTHR37984:SF5">
    <property type="entry name" value="PROTEIN NYNRIN-LIKE"/>
    <property type="match status" value="1"/>
</dbReference>
<dbReference type="GO" id="GO:0016779">
    <property type="term" value="F:nucleotidyltransferase activity"/>
    <property type="evidence" value="ECO:0007669"/>
    <property type="project" value="UniProtKB-KW"/>
</dbReference>
<dbReference type="InterPro" id="IPR043128">
    <property type="entry name" value="Rev_trsase/Diguanyl_cyclase"/>
</dbReference>
<evidence type="ECO:0000256" key="4">
    <source>
        <dbReference type="ARBA" id="ARBA00022759"/>
    </source>
</evidence>
<keyword evidence="4" id="KW-0255">Endonuclease</keyword>
<dbReference type="InterPro" id="IPR021109">
    <property type="entry name" value="Peptidase_aspartic_dom_sf"/>
</dbReference>
<evidence type="ECO:0000256" key="5">
    <source>
        <dbReference type="ARBA" id="ARBA00022801"/>
    </source>
</evidence>
<evidence type="ECO:0000313" key="8">
    <source>
        <dbReference type="EMBL" id="KAJ8032186.1"/>
    </source>
</evidence>
<dbReference type="OrthoDB" id="420169at2759"/>
<dbReference type="PROSITE" id="PS50175">
    <property type="entry name" value="ASP_PROT_RETROV"/>
    <property type="match status" value="1"/>
</dbReference>
<accession>A0A9Q1BSV0</accession>
<dbReference type="EMBL" id="JAIZAY010000012">
    <property type="protein sequence ID" value="KAJ8032186.1"/>
    <property type="molecule type" value="Genomic_DNA"/>
</dbReference>
<dbReference type="InterPro" id="IPR001969">
    <property type="entry name" value="Aspartic_peptidase_AS"/>
</dbReference>
<evidence type="ECO:0000256" key="1">
    <source>
        <dbReference type="ARBA" id="ARBA00022679"/>
    </source>
</evidence>
<dbReference type="Pfam" id="PF13650">
    <property type="entry name" value="Asp_protease_2"/>
    <property type="match status" value="1"/>
</dbReference>
<dbReference type="CDD" id="cd01647">
    <property type="entry name" value="RT_LTR"/>
    <property type="match status" value="1"/>
</dbReference>
<feature type="region of interest" description="Disordered" evidence="6">
    <location>
        <begin position="1"/>
        <end position="47"/>
    </location>
</feature>
<dbReference type="SUPFAM" id="SSF56672">
    <property type="entry name" value="DNA/RNA polymerases"/>
    <property type="match status" value="1"/>
</dbReference>
<dbReference type="InterPro" id="IPR001995">
    <property type="entry name" value="Peptidase_A2_cat"/>
</dbReference>
<dbReference type="GO" id="GO:0004190">
    <property type="term" value="F:aspartic-type endopeptidase activity"/>
    <property type="evidence" value="ECO:0007669"/>
    <property type="project" value="InterPro"/>
</dbReference>
<sequence>MDKLEGRLALDSTNLPPAPRVGPAGQSLTAVEDDKGPAQLSVRDGTRNADSGIRVRGYVHGTPVNFLFDTGTDVTIISPRVHRSIPETTRPELRPTTLTLKLADGSPFPFMGRGVFEVRLGPKTVEHEVRVADDEGECNIGNRIFKTSPMFLRCSKGRSVVGCKENGKVPDHLAGLIESCARRLDEHQQKQLRELLTEYADVFSRSPDDLGRTTVVHHTIDTGTTKPIKQPFRRVPLHQRQVVTDLLQEMFEAGVVKPTSSVWSSPVVLVKKKNGQIRFCVDYRKVNAATMKDSYPIPRITESADALNGSRWFSTLDLASGYWQVGMAEKDERRRQPLLPVMGYSSSAPCRVGCVMSQQRSKDSWIACFQAYTGRRAWSTLTTL</sequence>
<keyword evidence="9" id="KW-1185">Reference proteome</keyword>
<dbReference type="Gene3D" id="3.10.10.10">
    <property type="entry name" value="HIV Type 1 Reverse Transcriptase, subunit A, domain 1"/>
    <property type="match status" value="1"/>
</dbReference>
<keyword evidence="2" id="KW-0548">Nucleotidyltransferase</keyword>
<dbReference type="Pfam" id="PF00078">
    <property type="entry name" value="RVT_1"/>
    <property type="match status" value="1"/>
</dbReference>
<keyword evidence="3" id="KW-0540">Nuclease</keyword>
<feature type="domain" description="Peptidase A2" evidence="7">
    <location>
        <begin position="64"/>
        <end position="78"/>
    </location>
</feature>
<proteinExistence type="predicted"/>
<reference evidence="8" key="1">
    <citation type="submission" date="2021-10" db="EMBL/GenBank/DDBJ databases">
        <title>Tropical sea cucumber genome reveals ecological adaptation and Cuvierian tubules defense mechanism.</title>
        <authorList>
            <person name="Chen T."/>
        </authorList>
    </citation>
    <scope>NUCLEOTIDE SEQUENCE</scope>
    <source>
        <strain evidence="8">Nanhai2018</strain>
        <tissue evidence="8">Muscle</tissue>
    </source>
</reference>
<comment type="caution">
    <text evidence="8">The sequence shown here is derived from an EMBL/GenBank/DDBJ whole genome shotgun (WGS) entry which is preliminary data.</text>
</comment>
<evidence type="ECO:0000313" key="9">
    <source>
        <dbReference type="Proteomes" id="UP001152320"/>
    </source>
</evidence>
<dbReference type="GO" id="GO:0006508">
    <property type="term" value="P:proteolysis"/>
    <property type="evidence" value="ECO:0007669"/>
    <property type="project" value="InterPro"/>
</dbReference>
<dbReference type="PANTHER" id="PTHR37984">
    <property type="entry name" value="PROTEIN CBG26694"/>
    <property type="match status" value="1"/>
</dbReference>
<evidence type="ECO:0000256" key="3">
    <source>
        <dbReference type="ARBA" id="ARBA00022722"/>
    </source>
</evidence>
<organism evidence="8 9">
    <name type="scientific">Holothuria leucospilota</name>
    <name type="common">Black long sea cucumber</name>
    <name type="synonym">Mertensiothuria leucospilota</name>
    <dbReference type="NCBI Taxonomy" id="206669"/>
    <lineage>
        <taxon>Eukaryota</taxon>
        <taxon>Metazoa</taxon>
        <taxon>Echinodermata</taxon>
        <taxon>Eleutherozoa</taxon>
        <taxon>Echinozoa</taxon>
        <taxon>Holothuroidea</taxon>
        <taxon>Aspidochirotacea</taxon>
        <taxon>Aspidochirotida</taxon>
        <taxon>Holothuriidae</taxon>
        <taxon>Holothuria</taxon>
    </lineage>
</organism>
<dbReference type="InterPro" id="IPR043502">
    <property type="entry name" value="DNA/RNA_pol_sf"/>
</dbReference>
<name>A0A9Q1BSV0_HOLLE</name>
<dbReference type="Gene3D" id="3.30.70.270">
    <property type="match status" value="1"/>
</dbReference>
<dbReference type="AlphaFoldDB" id="A0A9Q1BSV0"/>
<protein>
    <recommendedName>
        <fullName evidence="7">Peptidase A2 domain-containing protein</fullName>
    </recommendedName>
</protein>
<dbReference type="Proteomes" id="UP001152320">
    <property type="component" value="Chromosome 12"/>
</dbReference>
<dbReference type="InterPro" id="IPR050951">
    <property type="entry name" value="Retrovirus_Pol_polyprotein"/>
</dbReference>
<evidence type="ECO:0000256" key="2">
    <source>
        <dbReference type="ARBA" id="ARBA00022695"/>
    </source>
</evidence>
<dbReference type="PROSITE" id="PS00141">
    <property type="entry name" value="ASP_PROTEASE"/>
    <property type="match status" value="1"/>
</dbReference>
<keyword evidence="1" id="KW-0808">Transferase</keyword>
<keyword evidence="5" id="KW-0378">Hydrolase</keyword>
<evidence type="ECO:0000259" key="7">
    <source>
        <dbReference type="PROSITE" id="PS50175"/>
    </source>
</evidence>
<gene>
    <name evidence="8" type="ORF">HOLleu_25640</name>
</gene>
<dbReference type="GO" id="GO:0004519">
    <property type="term" value="F:endonuclease activity"/>
    <property type="evidence" value="ECO:0007669"/>
    <property type="project" value="UniProtKB-KW"/>
</dbReference>
<dbReference type="InterPro" id="IPR000477">
    <property type="entry name" value="RT_dom"/>
</dbReference>
<evidence type="ECO:0000256" key="6">
    <source>
        <dbReference type="SAM" id="MobiDB-lite"/>
    </source>
</evidence>
<dbReference type="Gene3D" id="2.40.70.10">
    <property type="entry name" value="Acid Proteases"/>
    <property type="match status" value="1"/>
</dbReference>
<dbReference type="SUPFAM" id="SSF50630">
    <property type="entry name" value="Acid proteases"/>
    <property type="match status" value="1"/>
</dbReference>